<dbReference type="CDD" id="cd03412">
    <property type="entry name" value="CbiK_N"/>
    <property type="match status" value="1"/>
</dbReference>
<reference evidence="4 5" key="1">
    <citation type="submission" date="2006-10" db="EMBL/GenBank/DDBJ databases">
        <title>Complete sequence of Syntrophobacter fumaroxidans MPOB.</title>
        <authorList>
            <consortium name="US DOE Joint Genome Institute"/>
            <person name="Copeland A."/>
            <person name="Lucas S."/>
            <person name="Lapidus A."/>
            <person name="Barry K."/>
            <person name="Detter J.C."/>
            <person name="Glavina del Rio T."/>
            <person name="Hammon N."/>
            <person name="Israni S."/>
            <person name="Pitluck S."/>
            <person name="Goltsman E.G."/>
            <person name="Martinez M."/>
            <person name="Schmutz J."/>
            <person name="Larimer F."/>
            <person name="Land M."/>
            <person name="Hauser L."/>
            <person name="Kyrpides N."/>
            <person name="Kim E."/>
            <person name="Boone D.R."/>
            <person name="Brockman F."/>
            <person name="Culley D."/>
            <person name="Ferry J."/>
            <person name="Gunsalus R."/>
            <person name="McInerney M.J."/>
            <person name="Morrison M."/>
            <person name="Plugge C."/>
            <person name="Rohlin L."/>
            <person name="Scholten J."/>
            <person name="Sieber J."/>
            <person name="Stams A.J.M."/>
            <person name="Worm P."/>
            <person name="Henstra A.M."/>
            <person name="Richardson P."/>
        </authorList>
    </citation>
    <scope>NUCLEOTIDE SEQUENCE [LARGE SCALE GENOMIC DNA]</scope>
    <source>
        <strain evidence="5">DSM 10017 / MPOB</strain>
    </source>
</reference>
<sequence length="298" mass="33106" precursor="true">MEGKGMNRRFNVVFGLMVFAVLLASHSFAAHGEKQADKKAILIVAFGTTVPEAQKVFDGIDQRVRKEFRNTEIRWGYTSSIVRAKLARQGKVLDSPEVALAKLMDEHYTHVAILSLHTIPGEEFHDLYRNSRLFEQMAGGFKKVAVAPPLLSSHDDMVRVAKAVIGHVPRERKPEETVLLMGHGSEKHPADALYSALNQAFTELDPNVRLATVSGYPSLQDVMPKIAKSKSGKVYLMPFMLVAGDHAMNDMAGDEPDSWKSILKGKGHHCEIVMKGTGEYPEIVDVWMDHLRAVYTGL</sequence>
<dbReference type="GO" id="GO:0046872">
    <property type="term" value="F:metal ion binding"/>
    <property type="evidence" value="ECO:0007669"/>
    <property type="project" value="UniProtKB-KW"/>
</dbReference>
<evidence type="ECO:0000256" key="2">
    <source>
        <dbReference type="PIRSR" id="PIRSR033579-3"/>
    </source>
</evidence>
<evidence type="ECO:0000313" key="5">
    <source>
        <dbReference type="Proteomes" id="UP000001784"/>
    </source>
</evidence>
<evidence type="ECO:0000256" key="1">
    <source>
        <dbReference type="PIRSR" id="PIRSR033579-1"/>
    </source>
</evidence>
<dbReference type="PIRSF" id="PIRSF033579">
    <property type="entry name" value="Anaer_Co_chel"/>
    <property type="match status" value="1"/>
</dbReference>
<dbReference type="SUPFAM" id="SSF53800">
    <property type="entry name" value="Chelatase"/>
    <property type="match status" value="1"/>
</dbReference>
<dbReference type="Gene3D" id="3.40.50.1400">
    <property type="match status" value="2"/>
</dbReference>
<accession>A0LLX1</accession>
<keyword evidence="2" id="KW-0479">Metal-binding</keyword>
<keyword evidence="5" id="KW-1185">Reference proteome</keyword>
<dbReference type="EMBL" id="CP000478">
    <property type="protein sequence ID" value="ABK18423.1"/>
    <property type="molecule type" value="Genomic_DNA"/>
</dbReference>
<dbReference type="InterPro" id="IPR010388">
    <property type="entry name" value="Anaerobic_Co-chelatase"/>
</dbReference>
<feature type="active site" description="Proton acceptor" evidence="1">
    <location>
        <position position="183"/>
    </location>
</feature>
<feature type="binding site" evidence="2">
    <location>
        <position position="183"/>
    </location>
    <ligand>
        <name>Co(2+)</name>
        <dbReference type="ChEBI" id="CHEBI:48828"/>
    </ligand>
</feature>
<dbReference type="EC" id="4.99.1.3" evidence="4"/>
<gene>
    <name evidence="4" type="ordered locus">Sfum_2745</name>
</gene>
<feature type="chain" id="PRO_5002626637" evidence="3">
    <location>
        <begin position="30"/>
        <end position="298"/>
    </location>
</feature>
<evidence type="ECO:0000256" key="3">
    <source>
        <dbReference type="SAM" id="SignalP"/>
    </source>
</evidence>
<organism evidence="4 5">
    <name type="scientific">Syntrophobacter fumaroxidans (strain DSM 10017 / MPOB)</name>
    <dbReference type="NCBI Taxonomy" id="335543"/>
    <lineage>
        <taxon>Bacteria</taxon>
        <taxon>Pseudomonadati</taxon>
        <taxon>Thermodesulfobacteriota</taxon>
        <taxon>Syntrophobacteria</taxon>
        <taxon>Syntrophobacterales</taxon>
        <taxon>Syntrophobacteraceae</taxon>
        <taxon>Syntrophobacter</taxon>
    </lineage>
</organism>
<keyword evidence="2" id="KW-0170">Cobalt</keyword>
<protein>
    <submittedName>
        <fullName evidence="4">Anaerobic cobaltochelatase</fullName>
        <ecNumber evidence="4">4.99.1.3</ecNumber>
    </submittedName>
</protein>
<evidence type="ECO:0000313" key="4">
    <source>
        <dbReference type="EMBL" id="ABK18423.1"/>
    </source>
</evidence>
<keyword evidence="3" id="KW-0732">Signal</keyword>
<dbReference type="STRING" id="335543.Sfum_2745"/>
<keyword evidence="4" id="KW-0456">Lyase</keyword>
<dbReference type="InParanoid" id="A0LLX1"/>
<feature type="signal peptide" evidence="3">
    <location>
        <begin position="1"/>
        <end position="29"/>
    </location>
</feature>
<dbReference type="GO" id="GO:0019251">
    <property type="term" value="P:anaerobic cobalamin biosynthetic process"/>
    <property type="evidence" value="ECO:0007669"/>
    <property type="project" value="InterPro"/>
</dbReference>
<dbReference type="AlphaFoldDB" id="A0LLX1"/>
<dbReference type="Proteomes" id="UP000001784">
    <property type="component" value="Chromosome"/>
</dbReference>
<dbReference type="eggNOG" id="COG4822">
    <property type="taxonomic scope" value="Bacteria"/>
</dbReference>
<feature type="binding site" evidence="2">
    <location>
        <position position="246"/>
    </location>
    <ligand>
        <name>Co(2+)</name>
        <dbReference type="ChEBI" id="CHEBI:48828"/>
    </ligand>
</feature>
<dbReference type="KEGG" id="sfu:Sfum_2745"/>
<dbReference type="CDD" id="cd03413">
    <property type="entry name" value="CbiK_C"/>
    <property type="match status" value="1"/>
</dbReference>
<name>A0LLX1_SYNFM</name>
<dbReference type="GO" id="GO:0016852">
    <property type="term" value="F:sirohydrochlorin cobaltochelatase activity"/>
    <property type="evidence" value="ECO:0007669"/>
    <property type="project" value="UniProtKB-EC"/>
</dbReference>
<dbReference type="HOGENOM" id="CLU_036584_1_0_7"/>
<dbReference type="Pfam" id="PF06180">
    <property type="entry name" value="CbiK"/>
    <property type="match status" value="1"/>
</dbReference>
<proteinExistence type="predicted"/>